<dbReference type="InterPro" id="IPR036249">
    <property type="entry name" value="Thioredoxin-like_sf"/>
</dbReference>
<dbReference type="InterPro" id="IPR008554">
    <property type="entry name" value="Glutaredoxin-like"/>
</dbReference>
<name>A0ABZ0X2U8_9GAMM</name>
<evidence type="ECO:0000313" key="2">
    <source>
        <dbReference type="Proteomes" id="UP001324185"/>
    </source>
</evidence>
<gene>
    <name evidence="1" type="ORF">SR900_10645</name>
</gene>
<dbReference type="Proteomes" id="UP001324185">
    <property type="component" value="Chromosome"/>
</dbReference>
<reference evidence="1 2" key="1">
    <citation type="submission" date="2023-11" db="EMBL/GenBank/DDBJ databases">
        <title>MicrobeMod: A computational toolkit for identifying prokaryotic methylation and restriction-modification with nanopore sequencing.</title>
        <authorList>
            <person name="Crits-Christoph A."/>
            <person name="Kang S.C."/>
            <person name="Lee H."/>
            <person name="Ostrov N."/>
        </authorList>
    </citation>
    <scope>NUCLEOTIDE SEQUENCE [LARGE SCALE GENOMIC DNA]</scope>
    <source>
        <strain evidence="1 2">DSMZ 16071</strain>
    </source>
</reference>
<dbReference type="Gene3D" id="3.40.30.10">
    <property type="entry name" value="Glutaredoxin"/>
    <property type="match status" value="1"/>
</dbReference>
<organism evidence="1 2">
    <name type="scientific">Kangiella aquimarina</name>
    <dbReference type="NCBI Taxonomy" id="261965"/>
    <lineage>
        <taxon>Bacteria</taxon>
        <taxon>Pseudomonadati</taxon>
        <taxon>Pseudomonadota</taxon>
        <taxon>Gammaproteobacteria</taxon>
        <taxon>Kangiellales</taxon>
        <taxon>Kangiellaceae</taxon>
        <taxon>Kangiella</taxon>
    </lineage>
</organism>
<dbReference type="EMBL" id="CP140158">
    <property type="protein sequence ID" value="WQG84920.1"/>
    <property type="molecule type" value="Genomic_DNA"/>
</dbReference>
<evidence type="ECO:0000313" key="1">
    <source>
        <dbReference type="EMBL" id="WQG84920.1"/>
    </source>
</evidence>
<protein>
    <submittedName>
        <fullName evidence="1">Glutaredoxin family protein</fullName>
    </submittedName>
</protein>
<keyword evidence="2" id="KW-1185">Reference proteome</keyword>
<sequence length="88" mass="10874">MNDKTQKIFFYTTFGCHLCEKVEAMLTEISHQYKDQFHYQIIPFDIIDDDKIFEQYRYSIPVLKKEKEGDELNWPFDYEQLRLWLNLK</sequence>
<dbReference type="SUPFAM" id="SSF52833">
    <property type="entry name" value="Thioredoxin-like"/>
    <property type="match status" value="1"/>
</dbReference>
<accession>A0ABZ0X2U8</accession>
<dbReference type="Pfam" id="PF05768">
    <property type="entry name" value="Glrx-like"/>
    <property type="match status" value="1"/>
</dbReference>
<dbReference type="RefSeq" id="WP_018625465.1">
    <property type="nucleotide sequence ID" value="NZ_CP140158.1"/>
</dbReference>
<proteinExistence type="predicted"/>